<proteinExistence type="predicted"/>
<feature type="region of interest" description="Disordered" evidence="1">
    <location>
        <begin position="1"/>
        <end position="118"/>
    </location>
</feature>
<dbReference type="Proteomes" id="UP000193067">
    <property type="component" value="Unassembled WGS sequence"/>
</dbReference>
<organism evidence="3 4">
    <name type="scientific">Trametes coccinea (strain BRFM310)</name>
    <name type="common">Pycnoporus coccineus</name>
    <dbReference type="NCBI Taxonomy" id="1353009"/>
    <lineage>
        <taxon>Eukaryota</taxon>
        <taxon>Fungi</taxon>
        <taxon>Dikarya</taxon>
        <taxon>Basidiomycota</taxon>
        <taxon>Agaricomycotina</taxon>
        <taxon>Agaricomycetes</taxon>
        <taxon>Polyporales</taxon>
        <taxon>Polyporaceae</taxon>
        <taxon>Trametes</taxon>
    </lineage>
</organism>
<dbReference type="EMBL" id="KZ084150">
    <property type="protein sequence ID" value="OSC97495.1"/>
    <property type="molecule type" value="Genomic_DNA"/>
</dbReference>
<dbReference type="Pfam" id="PF20415">
    <property type="entry name" value="DUF6699"/>
    <property type="match status" value="1"/>
</dbReference>
<feature type="domain" description="DUF6699" evidence="2">
    <location>
        <begin position="217"/>
        <end position="334"/>
    </location>
</feature>
<reference evidence="3 4" key="1">
    <citation type="journal article" date="2015" name="Biotechnol. Biofuels">
        <title>Enhanced degradation of softwood versus hardwood by the white-rot fungus Pycnoporus coccineus.</title>
        <authorList>
            <person name="Couturier M."/>
            <person name="Navarro D."/>
            <person name="Chevret D."/>
            <person name="Henrissat B."/>
            <person name="Piumi F."/>
            <person name="Ruiz-Duenas F.J."/>
            <person name="Martinez A.T."/>
            <person name="Grigoriev I.V."/>
            <person name="Riley R."/>
            <person name="Lipzen A."/>
            <person name="Berrin J.G."/>
            <person name="Master E.R."/>
            <person name="Rosso M.N."/>
        </authorList>
    </citation>
    <scope>NUCLEOTIDE SEQUENCE [LARGE SCALE GENOMIC DNA]</scope>
    <source>
        <strain evidence="3 4">BRFM310</strain>
    </source>
</reference>
<dbReference type="InterPro" id="IPR046522">
    <property type="entry name" value="DUF6699"/>
</dbReference>
<feature type="region of interest" description="Disordered" evidence="1">
    <location>
        <begin position="137"/>
        <end position="183"/>
    </location>
</feature>
<feature type="region of interest" description="Disordered" evidence="1">
    <location>
        <begin position="358"/>
        <end position="382"/>
    </location>
</feature>
<evidence type="ECO:0000259" key="2">
    <source>
        <dbReference type="Pfam" id="PF20415"/>
    </source>
</evidence>
<evidence type="ECO:0000313" key="3">
    <source>
        <dbReference type="EMBL" id="OSC97495.1"/>
    </source>
</evidence>
<gene>
    <name evidence="3" type="ORF">PYCCODRAFT_1130427</name>
</gene>
<feature type="compositionally biased region" description="Low complexity" evidence="1">
    <location>
        <begin position="30"/>
        <end position="65"/>
    </location>
</feature>
<sequence length="448" mass="48189">MLGKLSSIVSGIGTPRAPKKGTVPLPDAFDSVPPLVPSGLSSASSDASSLSPTTPSPRSSPVARRAVSKLSDGGYGSPKDAYKHSRFSTPDPALDKPPRASRVSSPAPQCQVVRPKPRRAWVVPPSEPVTVMAVAIPPPPDASQVRKGILKGPRPATAAPPESHRSMSPLKPSRPKSTAPPPRISCSASPLHWLLSPPIRSPRTLPGGKLVTKQVIFDATKPTSLITLRDLTDRSVIKGRAAEDYLSRLACAVNPLKEMTLVCLNIPGFEIPVKGKDGDAIRCLDVFKAIYDTFDKIMSPADRERNVAEAEKRMGMRFVDLLEGNSYFLGLTIPPQGSALDRDGRVCGEFNVRLPSLRPGRPTPTVTHAPPNHRSLSRPPVPNPHSFLLNPHASHSSVSYSQTTIIAYLAFPHILHILPTESSSSFFMLLVDAVLYAYALRTSHPQHA</sequence>
<accession>A0A1Y2I8P9</accession>
<dbReference type="OrthoDB" id="2970175at2759"/>
<keyword evidence="4" id="KW-1185">Reference proteome</keyword>
<evidence type="ECO:0000313" key="4">
    <source>
        <dbReference type="Proteomes" id="UP000193067"/>
    </source>
</evidence>
<name>A0A1Y2I8P9_TRAC3</name>
<protein>
    <recommendedName>
        <fullName evidence="2">DUF6699 domain-containing protein</fullName>
    </recommendedName>
</protein>
<evidence type="ECO:0000256" key="1">
    <source>
        <dbReference type="SAM" id="MobiDB-lite"/>
    </source>
</evidence>
<dbReference type="AlphaFoldDB" id="A0A1Y2I8P9"/>